<dbReference type="EMBL" id="SDEE01000032">
    <property type="protein sequence ID" value="RXW23783.1"/>
    <property type="molecule type" value="Genomic_DNA"/>
</dbReference>
<dbReference type="PANTHER" id="PTHR11774:SF4">
    <property type="entry name" value="GERANYLGERANYL TRANSFERASE TYPE-1 SUBUNIT BETA"/>
    <property type="match status" value="1"/>
</dbReference>
<dbReference type="Pfam" id="PF00432">
    <property type="entry name" value="Prenyltrans"/>
    <property type="match status" value="2"/>
</dbReference>
<evidence type="ECO:0000313" key="10">
    <source>
        <dbReference type="Proteomes" id="UP000290288"/>
    </source>
</evidence>
<dbReference type="InterPro" id="IPR008930">
    <property type="entry name" value="Terpenoid_cyclase/PrenylTrfase"/>
</dbReference>
<dbReference type="Proteomes" id="UP000290288">
    <property type="component" value="Unassembled WGS sequence"/>
</dbReference>
<feature type="domain" description="Prenyltransferase alpha-alpha toroid" evidence="8">
    <location>
        <begin position="69"/>
        <end position="246"/>
    </location>
</feature>
<evidence type="ECO:0000256" key="7">
    <source>
        <dbReference type="ARBA" id="ARBA00022833"/>
    </source>
</evidence>
<dbReference type="OrthoDB" id="24893at2759"/>
<evidence type="ECO:0000256" key="1">
    <source>
        <dbReference type="ARBA" id="ARBA00001947"/>
    </source>
</evidence>
<keyword evidence="5" id="KW-0479">Metal-binding</keyword>
<dbReference type="SUPFAM" id="SSF48239">
    <property type="entry name" value="Terpenoid cyclases/Protein prenyltransferases"/>
    <property type="match status" value="1"/>
</dbReference>
<evidence type="ECO:0000259" key="8">
    <source>
        <dbReference type="Pfam" id="PF00432"/>
    </source>
</evidence>
<dbReference type="PANTHER" id="PTHR11774">
    <property type="entry name" value="GERANYLGERANYL TRANSFERASE TYPE BETA SUBUNIT"/>
    <property type="match status" value="1"/>
</dbReference>
<keyword evidence="4" id="KW-0808">Transferase</keyword>
<keyword evidence="6" id="KW-0677">Repeat</keyword>
<evidence type="ECO:0000256" key="5">
    <source>
        <dbReference type="ARBA" id="ARBA00022723"/>
    </source>
</evidence>
<comment type="caution">
    <text evidence="9">The sequence shown here is derived from an EMBL/GenBank/DDBJ whole genome shotgun (WGS) entry which is preliminary data.</text>
</comment>
<dbReference type="AlphaFoldDB" id="A0A4Q2DUG7"/>
<dbReference type="GO" id="GO:0004662">
    <property type="term" value="F:CAAX-protein geranylgeranyltransferase activity"/>
    <property type="evidence" value="ECO:0007669"/>
    <property type="project" value="TreeGrafter"/>
</dbReference>
<dbReference type="InterPro" id="IPR001330">
    <property type="entry name" value="Prenyltrans"/>
</dbReference>
<evidence type="ECO:0000256" key="6">
    <source>
        <dbReference type="ARBA" id="ARBA00022737"/>
    </source>
</evidence>
<dbReference type="Gene3D" id="1.50.10.20">
    <property type="match status" value="1"/>
</dbReference>
<proteinExistence type="inferred from homology"/>
<comment type="similarity">
    <text evidence="2">Belongs to the protein prenyltransferase subunit beta family.</text>
</comment>
<gene>
    <name evidence="9" type="ORF">EST38_g2068</name>
</gene>
<protein>
    <recommendedName>
        <fullName evidence="8">Prenyltransferase alpha-alpha toroid domain-containing protein</fullName>
    </recommendedName>
</protein>
<keyword evidence="7" id="KW-0862">Zinc</keyword>
<keyword evidence="10" id="KW-1185">Reference proteome</keyword>
<evidence type="ECO:0000313" key="9">
    <source>
        <dbReference type="EMBL" id="RXW23783.1"/>
    </source>
</evidence>
<accession>A0A4Q2DUG7</accession>
<dbReference type="InterPro" id="IPR045089">
    <property type="entry name" value="PGGT1B-like"/>
</dbReference>
<dbReference type="STRING" id="2316362.A0A4Q2DUG7"/>
<comment type="cofactor">
    <cofactor evidence="1">
        <name>Zn(2+)</name>
        <dbReference type="ChEBI" id="CHEBI:29105"/>
    </cofactor>
</comment>
<name>A0A4Q2DUG7_9AGAR</name>
<dbReference type="GO" id="GO:0005953">
    <property type="term" value="C:CAAX-protein geranylgeranyltransferase complex"/>
    <property type="evidence" value="ECO:0007669"/>
    <property type="project" value="TreeGrafter"/>
</dbReference>
<feature type="domain" description="Prenyltransferase alpha-alpha toroid" evidence="8">
    <location>
        <begin position="30"/>
        <end position="59"/>
    </location>
</feature>
<organism evidence="9 10">
    <name type="scientific">Candolleomyces aberdarensis</name>
    <dbReference type="NCBI Taxonomy" id="2316362"/>
    <lineage>
        <taxon>Eukaryota</taxon>
        <taxon>Fungi</taxon>
        <taxon>Dikarya</taxon>
        <taxon>Basidiomycota</taxon>
        <taxon>Agaricomycotina</taxon>
        <taxon>Agaricomycetes</taxon>
        <taxon>Agaricomycetidae</taxon>
        <taxon>Agaricales</taxon>
        <taxon>Agaricineae</taxon>
        <taxon>Psathyrellaceae</taxon>
        <taxon>Candolleomyces</taxon>
    </lineage>
</organism>
<sequence>MNSINWFELALLPPNHFYDMADGVTPFPALLRTAHASHCKRCLHGLPGSQTELDASRYDFALLEPNDSKLRFIISQRLGVVFYCLGAMDLLGQLQDQPDNDREMWRQWVWEQHISGESGSGFKPSPFMTPQHPPDEKVQSTKYDSPHLIMSYTALLTLAMLRDDFSNLDRPGLVKFLKSCQKEDGSFSTVPGDGESDLRTLYCAFAISSMVNDWSGIDVDRALTWVASCRTYEGGYGQASFCEAHGEK</sequence>
<evidence type="ECO:0000256" key="2">
    <source>
        <dbReference type="ARBA" id="ARBA00010497"/>
    </source>
</evidence>
<evidence type="ECO:0000256" key="3">
    <source>
        <dbReference type="ARBA" id="ARBA00022602"/>
    </source>
</evidence>
<keyword evidence="3" id="KW-0637">Prenyltransferase</keyword>
<dbReference type="GO" id="GO:0046872">
    <property type="term" value="F:metal ion binding"/>
    <property type="evidence" value="ECO:0007669"/>
    <property type="project" value="UniProtKB-KW"/>
</dbReference>
<reference evidence="9 10" key="1">
    <citation type="submission" date="2019-01" db="EMBL/GenBank/DDBJ databases">
        <title>Draft genome sequence of Psathyrella aberdarensis IHI B618.</title>
        <authorList>
            <person name="Buettner E."/>
            <person name="Kellner H."/>
        </authorList>
    </citation>
    <scope>NUCLEOTIDE SEQUENCE [LARGE SCALE GENOMIC DNA]</scope>
    <source>
        <strain evidence="9 10">IHI B618</strain>
    </source>
</reference>
<evidence type="ECO:0000256" key="4">
    <source>
        <dbReference type="ARBA" id="ARBA00022679"/>
    </source>
</evidence>